<evidence type="ECO:0000259" key="2">
    <source>
        <dbReference type="PROSITE" id="PS50937"/>
    </source>
</evidence>
<feature type="domain" description="HTH merR-type" evidence="2">
    <location>
        <begin position="1"/>
        <end position="61"/>
    </location>
</feature>
<proteinExistence type="predicted"/>
<dbReference type="PROSITE" id="PS50937">
    <property type="entry name" value="HTH_MERR_2"/>
    <property type="match status" value="1"/>
</dbReference>
<dbReference type="STRING" id="1196324.A374_19105"/>
<keyword evidence="1" id="KW-0238">DNA-binding</keyword>
<dbReference type="Gene3D" id="1.10.1660.10">
    <property type="match status" value="1"/>
</dbReference>
<dbReference type="SMART" id="SM00422">
    <property type="entry name" value="HTH_MERR"/>
    <property type="match status" value="1"/>
</dbReference>
<dbReference type="AlphaFoldDB" id="I8AEB6"/>
<dbReference type="GO" id="GO:0003677">
    <property type="term" value="F:DNA binding"/>
    <property type="evidence" value="ECO:0007669"/>
    <property type="project" value="UniProtKB-KW"/>
</dbReference>
<dbReference type="Proteomes" id="UP000004080">
    <property type="component" value="Unassembled WGS sequence"/>
</dbReference>
<dbReference type="InterPro" id="IPR009061">
    <property type="entry name" value="DNA-bd_dom_put_sf"/>
</dbReference>
<dbReference type="CDD" id="cd01109">
    <property type="entry name" value="HTH_YyaN"/>
    <property type="match status" value="1"/>
</dbReference>
<accession>I8AEB6</accession>
<protein>
    <submittedName>
        <fullName evidence="3">MerR family transcriptional regulator</fullName>
    </submittedName>
</protein>
<dbReference type="SUPFAM" id="SSF46955">
    <property type="entry name" value="Putative DNA-binding domain"/>
    <property type="match status" value="1"/>
</dbReference>
<evidence type="ECO:0000313" key="3">
    <source>
        <dbReference type="EMBL" id="EIT83659.1"/>
    </source>
</evidence>
<evidence type="ECO:0000256" key="1">
    <source>
        <dbReference type="ARBA" id="ARBA00023125"/>
    </source>
</evidence>
<dbReference type="PANTHER" id="PTHR30204">
    <property type="entry name" value="REDOX-CYCLING DRUG-SENSING TRANSCRIPTIONAL ACTIVATOR SOXR"/>
    <property type="match status" value="1"/>
</dbReference>
<sequence length="120" mass="14125">MTEAMGVTAHTLRYYEKIGLLPSIERDASGYRRYTEEDLNWLKFITKLRESNMPIRDILQYGALIKEGNHTRAARKELLQQHKEYIEQQMALLQVGLEIVNEKIMYYQEKEKGDQGLCQT</sequence>
<gene>
    <name evidence="3" type="ORF">A374_19105</name>
</gene>
<organism evidence="3 4">
    <name type="scientific">Fictibacillus macauensis ZFHKF-1</name>
    <dbReference type="NCBI Taxonomy" id="1196324"/>
    <lineage>
        <taxon>Bacteria</taxon>
        <taxon>Bacillati</taxon>
        <taxon>Bacillota</taxon>
        <taxon>Bacilli</taxon>
        <taxon>Bacillales</taxon>
        <taxon>Fictibacillaceae</taxon>
        <taxon>Fictibacillus</taxon>
    </lineage>
</organism>
<reference evidence="3 4" key="1">
    <citation type="journal article" date="2012" name="J. Bacteriol.">
        <title>Genome of Bacillus macauensis ZFHKF-1, a Long-Chain-Forming Bacterium.</title>
        <authorList>
            <person name="Cai L."/>
            <person name="Zhang T."/>
        </authorList>
    </citation>
    <scope>NUCLEOTIDE SEQUENCE [LARGE SCALE GENOMIC DNA]</scope>
    <source>
        <strain evidence="3 4">ZFHKF-1</strain>
    </source>
</reference>
<dbReference type="eggNOG" id="COG0789">
    <property type="taxonomic scope" value="Bacteria"/>
</dbReference>
<evidence type="ECO:0000313" key="4">
    <source>
        <dbReference type="Proteomes" id="UP000004080"/>
    </source>
</evidence>
<dbReference type="GO" id="GO:0003700">
    <property type="term" value="F:DNA-binding transcription factor activity"/>
    <property type="evidence" value="ECO:0007669"/>
    <property type="project" value="InterPro"/>
</dbReference>
<dbReference type="EMBL" id="AKKV01000053">
    <property type="protein sequence ID" value="EIT83659.1"/>
    <property type="molecule type" value="Genomic_DNA"/>
</dbReference>
<keyword evidence="4" id="KW-1185">Reference proteome</keyword>
<dbReference type="InterPro" id="IPR047057">
    <property type="entry name" value="MerR_fam"/>
</dbReference>
<comment type="caution">
    <text evidence="3">The sequence shown here is derived from an EMBL/GenBank/DDBJ whole genome shotgun (WGS) entry which is preliminary data.</text>
</comment>
<dbReference type="Pfam" id="PF13411">
    <property type="entry name" value="MerR_1"/>
    <property type="match status" value="1"/>
</dbReference>
<dbReference type="PATRIC" id="fig|1196324.3.peg.3879"/>
<dbReference type="PANTHER" id="PTHR30204:SF98">
    <property type="entry name" value="HTH-TYPE TRANSCRIPTIONAL REGULATOR ADHR"/>
    <property type="match status" value="1"/>
</dbReference>
<dbReference type="InterPro" id="IPR000551">
    <property type="entry name" value="MerR-type_HTH_dom"/>
</dbReference>
<name>I8AEB6_9BACL</name>